<reference evidence="1" key="2">
    <citation type="journal article" date="2024" name="Plant">
        <title>Genomic evolution and insights into agronomic trait innovations of Sesamum species.</title>
        <authorList>
            <person name="Miao H."/>
            <person name="Wang L."/>
            <person name="Qu L."/>
            <person name="Liu H."/>
            <person name="Sun Y."/>
            <person name="Le M."/>
            <person name="Wang Q."/>
            <person name="Wei S."/>
            <person name="Zheng Y."/>
            <person name="Lin W."/>
            <person name="Duan Y."/>
            <person name="Cao H."/>
            <person name="Xiong S."/>
            <person name="Wang X."/>
            <person name="Wei L."/>
            <person name="Li C."/>
            <person name="Ma Q."/>
            <person name="Ju M."/>
            <person name="Zhao R."/>
            <person name="Li G."/>
            <person name="Mu C."/>
            <person name="Tian Q."/>
            <person name="Mei H."/>
            <person name="Zhang T."/>
            <person name="Gao T."/>
            <person name="Zhang H."/>
        </authorList>
    </citation>
    <scope>NUCLEOTIDE SEQUENCE</scope>
    <source>
        <strain evidence="1">G01</strain>
    </source>
</reference>
<proteinExistence type="predicted"/>
<comment type="caution">
    <text evidence="1">The sequence shown here is derived from an EMBL/GenBank/DDBJ whole genome shotgun (WGS) entry which is preliminary data.</text>
</comment>
<accession>A0AAW2J4T4</accession>
<name>A0AAW2J4T4_9LAMI</name>
<reference evidence="1" key="1">
    <citation type="submission" date="2020-06" db="EMBL/GenBank/DDBJ databases">
        <authorList>
            <person name="Li T."/>
            <person name="Hu X."/>
            <person name="Zhang T."/>
            <person name="Song X."/>
            <person name="Zhang H."/>
            <person name="Dai N."/>
            <person name="Sheng W."/>
            <person name="Hou X."/>
            <person name="Wei L."/>
        </authorList>
    </citation>
    <scope>NUCLEOTIDE SEQUENCE</scope>
    <source>
        <strain evidence="1">G01</strain>
        <tissue evidence="1">Leaf</tissue>
    </source>
</reference>
<evidence type="ECO:0000313" key="1">
    <source>
        <dbReference type="EMBL" id="KAL0289422.1"/>
    </source>
</evidence>
<dbReference type="EMBL" id="JACGWK010001403">
    <property type="protein sequence ID" value="KAL0289422.1"/>
    <property type="molecule type" value="Genomic_DNA"/>
</dbReference>
<protein>
    <submittedName>
        <fullName evidence="1">Uncharacterized protein</fullName>
    </submittedName>
</protein>
<dbReference type="AlphaFoldDB" id="A0AAW2J4T4"/>
<sequence>MFVAKETYSGNGDYSKSSHSDFLSVIKLAGNLVFHAHSKHIETHHHFVREKMLSRDIVLQKIRTDKQVADFITKTLARAMFEEFREALGVIDNKLELREAVKNWCNIIAIEWSRYYHYFRSQLD</sequence>
<dbReference type="CDD" id="cd09272">
    <property type="entry name" value="RNase_HI_RT_Ty1"/>
    <property type="match status" value="1"/>
</dbReference>
<gene>
    <name evidence="1" type="ORF">Sangu_2615300</name>
</gene>
<organism evidence="1">
    <name type="scientific">Sesamum angustifolium</name>
    <dbReference type="NCBI Taxonomy" id="2727405"/>
    <lineage>
        <taxon>Eukaryota</taxon>
        <taxon>Viridiplantae</taxon>
        <taxon>Streptophyta</taxon>
        <taxon>Embryophyta</taxon>
        <taxon>Tracheophyta</taxon>
        <taxon>Spermatophyta</taxon>
        <taxon>Magnoliopsida</taxon>
        <taxon>eudicotyledons</taxon>
        <taxon>Gunneridae</taxon>
        <taxon>Pentapetalae</taxon>
        <taxon>asterids</taxon>
        <taxon>lamiids</taxon>
        <taxon>Lamiales</taxon>
        <taxon>Pedaliaceae</taxon>
        <taxon>Sesamum</taxon>
    </lineage>
</organism>